<evidence type="ECO:0000256" key="2">
    <source>
        <dbReference type="ARBA" id="ARBA00023125"/>
    </source>
</evidence>
<dbReference type="InterPro" id="IPR036388">
    <property type="entry name" value="WH-like_DNA-bd_sf"/>
</dbReference>
<dbReference type="SMART" id="SM00347">
    <property type="entry name" value="HTH_MARR"/>
    <property type="match status" value="1"/>
</dbReference>
<dbReference type="Pfam" id="PF01047">
    <property type="entry name" value="MarR"/>
    <property type="match status" value="1"/>
</dbReference>
<dbReference type="InterPro" id="IPR023187">
    <property type="entry name" value="Tscrpt_reg_MarR-type_CS"/>
</dbReference>
<dbReference type="PROSITE" id="PS50995">
    <property type="entry name" value="HTH_MARR_2"/>
    <property type="match status" value="1"/>
</dbReference>
<dbReference type="Gene3D" id="1.10.10.10">
    <property type="entry name" value="Winged helix-like DNA-binding domain superfamily/Winged helix DNA-binding domain"/>
    <property type="match status" value="1"/>
</dbReference>
<accession>A0AAN2CAK3</accession>
<feature type="domain" description="HTH marR-type" evidence="4">
    <location>
        <begin position="1"/>
        <end position="135"/>
    </location>
</feature>
<dbReference type="InterPro" id="IPR039422">
    <property type="entry name" value="MarR/SlyA-like"/>
</dbReference>
<evidence type="ECO:0000256" key="1">
    <source>
        <dbReference type="ARBA" id="ARBA00023015"/>
    </source>
</evidence>
<name>A0AAN2CAK3_UNVUL</name>
<keyword evidence="3" id="KW-0804">Transcription</keyword>
<dbReference type="InterPro" id="IPR000835">
    <property type="entry name" value="HTH_MarR-typ"/>
</dbReference>
<dbReference type="KEGG" id="vab:WPS_24720"/>
<dbReference type="PANTHER" id="PTHR33164">
    <property type="entry name" value="TRANSCRIPTIONAL REGULATOR, MARR FAMILY"/>
    <property type="match status" value="1"/>
</dbReference>
<dbReference type="PRINTS" id="PR00598">
    <property type="entry name" value="HTHMARR"/>
</dbReference>
<dbReference type="GO" id="GO:0006950">
    <property type="term" value="P:response to stress"/>
    <property type="evidence" value="ECO:0007669"/>
    <property type="project" value="TreeGrafter"/>
</dbReference>
<protein>
    <recommendedName>
        <fullName evidence="4">HTH marR-type domain-containing protein</fullName>
    </recommendedName>
</protein>
<organism evidence="5 6">
    <name type="scientific">Vulcanimicrobium alpinum</name>
    <dbReference type="NCBI Taxonomy" id="3016050"/>
    <lineage>
        <taxon>Bacteria</taxon>
        <taxon>Bacillati</taxon>
        <taxon>Vulcanimicrobiota</taxon>
        <taxon>Vulcanimicrobiia</taxon>
        <taxon>Vulcanimicrobiales</taxon>
        <taxon>Vulcanimicrobiaceae</taxon>
        <taxon>Vulcanimicrobium</taxon>
    </lineage>
</organism>
<keyword evidence="1" id="KW-0805">Transcription regulation</keyword>
<dbReference type="InterPro" id="IPR036390">
    <property type="entry name" value="WH_DNA-bd_sf"/>
</dbReference>
<evidence type="ECO:0000256" key="3">
    <source>
        <dbReference type="ARBA" id="ARBA00023163"/>
    </source>
</evidence>
<evidence type="ECO:0000259" key="4">
    <source>
        <dbReference type="PROSITE" id="PS50995"/>
    </source>
</evidence>
<reference evidence="5 6" key="1">
    <citation type="journal article" date="2022" name="ISME Commun">
        <title>Vulcanimicrobium alpinus gen. nov. sp. nov., the first cultivated representative of the candidate phylum 'Eremiobacterota', is a metabolically versatile aerobic anoxygenic phototroph.</title>
        <authorList>
            <person name="Yabe S."/>
            <person name="Muto K."/>
            <person name="Abe K."/>
            <person name="Yokota A."/>
            <person name="Staudigel H."/>
            <person name="Tebo B.M."/>
        </authorList>
    </citation>
    <scope>NUCLEOTIDE SEQUENCE [LARGE SCALE GENOMIC DNA]</scope>
    <source>
        <strain evidence="5 6">WC8-2</strain>
    </source>
</reference>
<evidence type="ECO:0000313" key="6">
    <source>
        <dbReference type="Proteomes" id="UP001317532"/>
    </source>
</evidence>
<keyword evidence="6" id="KW-1185">Reference proteome</keyword>
<sequence length="146" mass="16319">MSSNSGRAWQAMTDFLRLQKRYMVESFAELDLSVQLAHALASIPREGMTMRALADELACDASNATGLADRLEERGLIERRVCQDDRRVKRVFLTVAGRRMQDKIQMRFLTPPAAIAALSPADQRALREILERALAFADAERVDPGA</sequence>
<dbReference type="PROSITE" id="PS01117">
    <property type="entry name" value="HTH_MARR_1"/>
    <property type="match status" value="1"/>
</dbReference>
<dbReference type="GO" id="GO:0003700">
    <property type="term" value="F:DNA-binding transcription factor activity"/>
    <property type="evidence" value="ECO:0007669"/>
    <property type="project" value="InterPro"/>
</dbReference>
<gene>
    <name evidence="5" type="ORF">WPS_24720</name>
</gene>
<dbReference type="Proteomes" id="UP001317532">
    <property type="component" value="Chromosome"/>
</dbReference>
<dbReference type="SUPFAM" id="SSF46785">
    <property type="entry name" value="Winged helix' DNA-binding domain"/>
    <property type="match status" value="1"/>
</dbReference>
<dbReference type="PANTHER" id="PTHR33164:SF99">
    <property type="entry name" value="MARR FAMILY REGULATORY PROTEIN"/>
    <property type="match status" value="1"/>
</dbReference>
<evidence type="ECO:0000313" key="5">
    <source>
        <dbReference type="EMBL" id="BDE07196.1"/>
    </source>
</evidence>
<dbReference type="AlphaFoldDB" id="A0AAN2CAK3"/>
<dbReference type="EMBL" id="AP025523">
    <property type="protein sequence ID" value="BDE07196.1"/>
    <property type="molecule type" value="Genomic_DNA"/>
</dbReference>
<keyword evidence="2" id="KW-0238">DNA-binding</keyword>
<proteinExistence type="predicted"/>
<dbReference type="GO" id="GO:0003677">
    <property type="term" value="F:DNA binding"/>
    <property type="evidence" value="ECO:0007669"/>
    <property type="project" value="UniProtKB-KW"/>
</dbReference>